<keyword evidence="16 18" id="KW-0472">Membrane</keyword>
<feature type="transmembrane region" description="Helical" evidence="18">
    <location>
        <begin position="566"/>
        <end position="591"/>
    </location>
</feature>
<dbReference type="FunFam" id="2.70.150.10:FF:000002">
    <property type="entry name" value="Copper-transporting ATPase 1, putative"/>
    <property type="match status" value="1"/>
</dbReference>
<evidence type="ECO:0000256" key="18">
    <source>
        <dbReference type="RuleBase" id="RU362081"/>
    </source>
</evidence>
<dbReference type="GO" id="GO:0016020">
    <property type="term" value="C:membrane"/>
    <property type="evidence" value="ECO:0007669"/>
    <property type="project" value="UniProtKB-SubCell"/>
</dbReference>
<evidence type="ECO:0000256" key="4">
    <source>
        <dbReference type="ARBA" id="ARBA00022448"/>
    </source>
</evidence>
<dbReference type="NCBIfam" id="TIGR01525">
    <property type="entry name" value="ATPase-IB_hvy"/>
    <property type="match status" value="1"/>
</dbReference>
<organism evidence="20 21">
    <name type="scientific">Caulochytrium protostelioides</name>
    <dbReference type="NCBI Taxonomy" id="1555241"/>
    <lineage>
        <taxon>Eukaryota</taxon>
        <taxon>Fungi</taxon>
        <taxon>Fungi incertae sedis</taxon>
        <taxon>Chytridiomycota</taxon>
        <taxon>Chytridiomycota incertae sedis</taxon>
        <taxon>Chytridiomycetes</taxon>
        <taxon>Caulochytriales</taxon>
        <taxon>Caulochytriaceae</taxon>
        <taxon>Caulochytrium</taxon>
    </lineage>
</organism>
<evidence type="ECO:0000256" key="11">
    <source>
        <dbReference type="ARBA" id="ARBA00022842"/>
    </source>
</evidence>
<keyword evidence="14" id="KW-0186">Copper</keyword>
<evidence type="ECO:0000256" key="15">
    <source>
        <dbReference type="ARBA" id="ARBA00023065"/>
    </source>
</evidence>
<evidence type="ECO:0000256" key="7">
    <source>
        <dbReference type="ARBA" id="ARBA00022737"/>
    </source>
</evidence>
<dbReference type="CDD" id="cd00371">
    <property type="entry name" value="HMA"/>
    <property type="match status" value="3"/>
</dbReference>
<dbReference type="PRINTS" id="PR00119">
    <property type="entry name" value="CATATPASE"/>
</dbReference>
<dbReference type="GO" id="GO:0012505">
    <property type="term" value="C:endomembrane system"/>
    <property type="evidence" value="ECO:0007669"/>
    <property type="project" value="UniProtKB-SubCell"/>
</dbReference>
<evidence type="ECO:0000259" key="19">
    <source>
        <dbReference type="PROSITE" id="PS50846"/>
    </source>
</evidence>
<feature type="transmembrane region" description="Helical" evidence="18">
    <location>
        <begin position="259"/>
        <end position="282"/>
    </location>
</feature>
<keyword evidence="6 18" id="KW-0479">Metal-binding</keyword>
<sequence length="974" mass="103106">MITESIGVHGMTCQSCVRSVTAALEALPGVQTVLVSLTQNLATIAYDAHRIQRHRLEAAINDMGFEASAPNSVVVTPARPEMEAAAAAAAAATRTVHLEVAGMTCGSCVATIENGLRALPAVVFCKVSLLSERAEIHVRNALVLSDAEVAEWVEQMGFDAKPISVARTGHINLQITGMTCSSCSGTIERELIKLPGITSVSVNLLGNCGTFEYDKQICGIRDIIEAIEGLGFDAALSDMGSKAQAESLQRTQEIEAWRAAFWSTFALALPVSIISMILPMLWPRVSQIELLPGLLLTDLVQLLLTVPVQLGAVGRRFYRSAYKSVSHGAYTMDVLVAIGTSIAFLFSVINMVVAVCHQHHHPQIFFETSTTLITFISLGRWLENSAKAKTSQALSALLTSAPTKAILLVPTASGEYDEREIPTEYVQVHDLLKILPGERLPSDGCVVFGASDVDESLVTGEPLPVMKRAGDGVIGGTVNGSGLLRVRATRVGADTTLSQIVKLMHDAQTSKASIQGFADRVAGAFVPGVLALGVGTFLGWILVLTLTGWRPVALFGDTTRSSTQHITPLSVCINLAISVICVACPCALGLATPTAVMVGTGVGAQQGILIKGAGSIEVADRVTTVVFDKTGTLTEGNMSVVTFRLYHPDHQAALPDADALSIEQAFFHLVGQAETSSEHPIARAIVRFAHEMAGWKRKPGFHAELVAFDNTPGSGIAATLQMQGHTYAVRMGHAAFLEAASHDDQAGGGGGGGTAVPASVREQKAQNERMGYTTILVAINGHFAGLLAVADTLKPEAVTTVRALGRLGIHVVMITGDQQATADVIARECEIEIVHAGVSPMGKKHLVERMQQAGEIVAMIGDGINDSASLAQANMGIAVHGGTDMSVQASDVVLMRPDLLDLVVAIDLSKTIFRRIRLNFLWATLYNLFMIPVAMGLCVPFGVTLPPMVSGMAMSLSSVSVVASSLLLKQYTRP</sequence>
<dbReference type="GO" id="GO:0005507">
    <property type="term" value="F:copper ion binding"/>
    <property type="evidence" value="ECO:0007669"/>
    <property type="project" value="InterPro"/>
</dbReference>
<feature type="non-terminal residue" evidence="20">
    <location>
        <position position="974"/>
    </location>
</feature>
<comment type="similarity">
    <text evidence="2 18">Belongs to the cation transport ATPase (P-type) (TC 3.A.3) family. Type IB subfamily.</text>
</comment>
<reference evidence="21" key="1">
    <citation type="journal article" date="2018" name="Nat. Microbiol.">
        <title>Leveraging single-cell genomics to expand the fungal tree of life.</title>
        <authorList>
            <person name="Ahrendt S.R."/>
            <person name="Quandt C.A."/>
            <person name="Ciobanu D."/>
            <person name="Clum A."/>
            <person name="Salamov A."/>
            <person name="Andreopoulos B."/>
            <person name="Cheng J.F."/>
            <person name="Woyke T."/>
            <person name="Pelin A."/>
            <person name="Henrissat B."/>
            <person name="Reynolds N.K."/>
            <person name="Benny G.L."/>
            <person name="Smith M.E."/>
            <person name="James T.Y."/>
            <person name="Grigoriev I.V."/>
        </authorList>
    </citation>
    <scope>NUCLEOTIDE SEQUENCE [LARGE SCALE GENOMIC DNA]</scope>
    <source>
        <strain evidence="21">ATCC 52028</strain>
    </source>
</reference>
<dbReference type="NCBIfam" id="TIGR00003">
    <property type="entry name" value="copper ion binding protein"/>
    <property type="match status" value="1"/>
</dbReference>
<dbReference type="InterPro" id="IPR023299">
    <property type="entry name" value="ATPase_P-typ_cyto_dom_N"/>
</dbReference>
<keyword evidence="7" id="KW-0677">Repeat</keyword>
<dbReference type="InterPro" id="IPR006121">
    <property type="entry name" value="HMA_dom"/>
</dbReference>
<keyword evidence="21" id="KW-1185">Reference proteome</keyword>
<dbReference type="GO" id="GO:0140581">
    <property type="term" value="F:P-type monovalent copper transporter activity"/>
    <property type="evidence" value="ECO:0007669"/>
    <property type="project" value="UniProtKB-EC"/>
</dbReference>
<keyword evidence="13 18" id="KW-1133">Transmembrane helix</keyword>
<dbReference type="PROSITE" id="PS01047">
    <property type="entry name" value="HMA_1"/>
    <property type="match status" value="2"/>
</dbReference>
<evidence type="ECO:0000256" key="2">
    <source>
        <dbReference type="ARBA" id="ARBA00006024"/>
    </source>
</evidence>
<dbReference type="PROSITE" id="PS50846">
    <property type="entry name" value="HMA_2"/>
    <property type="match status" value="3"/>
</dbReference>
<dbReference type="Pfam" id="PF00702">
    <property type="entry name" value="Hydrolase"/>
    <property type="match status" value="1"/>
</dbReference>
<keyword evidence="8 18" id="KW-0547">Nucleotide-binding</keyword>
<feature type="domain" description="HMA" evidence="19">
    <location>
        <begin position="94"/>
        <end position="161"/>
    </location>
</feature>
<feature type="domain" description="HMA" evidence="19">
    <location>
        <begin position="169"/>
        <end position="235"/>
    </location>
</feature>
<dbReference type="PANTHER" id="PTHR43520">
    <property type="entry name" value="ATP7, ISOFORM B"/>
    <property type="match status" value="1"/>
</dbReference>
<evidence type="ECO:0000256" key="14">
    <source>
        <dbReference type="ARBA" id="ARBA00023008"/>
    </source>
</evidence>
<feature type="transmembrane region" description="Helical" evidence="18">
    <location>
        <begin position="294"/>
        <end position="313"/>
    </location>
</feature>
<keyword evidence="10 18" id="KW-0067">ATP-binding</keyword>
<dbReference type="GO" id="GO:0016887">
    <property type="term" value="F:ATP hydrolysis activity"/>
    <property type="evidence" value="ECO:0007669"/>
    <property type="project" value="InterPro"/>
</dbReference>
<dbReference type="CDD" id="cd02094">
    <property type="entry name" value="P-type_ATPase_Cu-like"/>
    <property type="match status" value="1"/>
</dbReference>
<dbReference type="Pfam" id="PF00122">
    <property type="entry name" value="E1-E2_ATPase"/>
    <property type="match status" value="1"/>
</dbReference>
<evidence type="ECO:0000313" key="21">
    <source>
        <dbReference type="Proteomes" id="UP000274922"/>
    </source>
</evidence>
<dbReference type="SUPFAM" id="SSF81653">
    <property type="entry name" value="Calcium ATPase, transduction domain A"/>
    <property type="match status" value="1"/>
</dbReference>
<dbReference type="InterPro" id="IPR023298">
    <property type="entry name" value="ATPase_P-typ_TM_dom_sf"/>
</dbReference>
<feature type="transmembrane region" description="Helical" evidence="18">
    <location>
        <begin position="334"/>
        <end position="352"/>
    </location>
</feature>
<dbReference type="InterPro" id="IPR027256">
    <property type="entry name" value="P-typ_ATPase_IB"/>
</dbReference>
<dbReference type="Proteomes" id="UP000274922">
    <property type="component" value="Unassembled WGS sequence"/>
</dbReference>
<dbReference type="STRING" id="1555241.A0A4P9X4N6"/>
<dbReference type="EC" id="7.2.2.8" evidence="3"/>
<dbReference type="InterPro" id="IPR023214">
    <property type="entry name" value="HAD_sf"/>
</dbReference>
<keyword evidence="15" id="KW-0406">Ion transport</keyword>
<dbReference type="InterPro" id="IPR018303">
    <property type="entry name" value="ATPase_P-typ_P_site"/>
</dbReference>
<dbReference type="NCBIfam" id="TIGR01494">
    <property type="entry name" value="ATPase_P-type"/>
    <property type="match status" value="1"/>
</dbReference>
<dbReference type="SFLD" id="SFLDF00027">
    <property type="entry name" value="p-type_atpase"/>
    <property type="match status" value="1"/>
</dbReference>
<evidence type="ECO:0000256" key="5">
    <source>
        <dbReference type="ARBA" id="ARBA00022692"/>
    </source>
</evidence>
<evidence type="ECO:0000313" key="20">
    <source>
        <dbReference type="EMBL" id="RKP00030.1"/>
    </source>
</evidence>
<dbReference type="SUPFAM" id="SSF55008">
    <property type="entry name" value="HMA, heavy metal-associated domain"/>
    <property type="match status" value="3"/>
</dbReference>
<gene>
    <name evidence="20" type="ORF">CXG81DRAFT_13717</name>
</gene>
<dbReference type="Gene3D" id="3.40.1110.10">
    <property type="entry name" value="Calcium-transporting ATPase, cytoplasmic domain N"/>
    <property type="match status" value="1"/>
</dbReference>
<dbReference type="Gene3D" id="3.30.70.100">
    <property type="match status" value="3"/>
</dbReference>
<dbReference type="SFLD" id="SFLDG00002">
    <property type="entry name" value="C1.7:_P-type_atpase_like"/>
    <property type="match status" value="1"/>
</dbReference>
<feature type="domain" description="HMA" evidence="19">
    <location>
        <begin position="2"/>
        <end position="68"/>
    </location>
</feature>
<dbReference type="GO" id="GO:0043682">
    <property type="term" value="F:P-type divalent copper transporter activity"/>
    <property type="evidence" value="ECO:0007669"/>
    <property type="project" value="TreeGrafter"/>
</dbReference>
<feature type="transmembrane region" description="Helical" evidence="18">
    <location>
        <begin position="364"/>
        <end position="382"/>
    </location>
</feature>
<accession>A0A4P9X4N6</accession>
<dbReference type="SFLD" id="SFLDS00003">
    <property type="entry name" value="Haloacid_Dehalogenase"/>
    <property type="match status" value="1"/>
</dbReference>
<dbReference type="FunFam" id="3.30.70.100:FF:000001">
    <property type="entry name" value="ATPase copper transporting beta"/>
    <property type="match status" value="3"/>
</dbReference>
<dbReference type="PRINTS" id="PR00120">
    <property type="entry name" value="HATPASE"/>
</dbReference>
<dbReference type="InterPro" id="IPR008250">
    <property type="entry name" value="ATPase_P-typ_transduc_dom_A_sf"/>
</dbReference>
<proteinExistence type="inferred from homology"/>
<keyword evidence="5 18" id="KW-0812">Transmembrane</keyword>
<feature type="transmembrane region" description="Helical" evidence="18">
    <location>
        <begin position="920"/>
        <end position="943"/>
    </location>
</feature>
<dbReference type="InterPro" id="IPR044492">
    <property type="entry name" value="P_typ_ATPase_HD_dom"/>
</dbReference>
<dbReference type="PANTHER" id="PTHR43520:SF8">
    <property type="entry name" value="P-TYPE CU(+) TRANSPORTER"/>
    <property type="match status" value="1"/>
</dbReference>
<dbReference type="Gene3D" id="2.70.150.10">
    <property type="entry name" value="Calcium-transporting ATPase, cytoplasmic transduction domain A"/>
    <property type="match status" value="1"/>
</dbReference>
<dbReference type="GO" id="GO:0055070">
    <property type="term" value="P:copper ion homeostasis"/>
    <property type="evidence" value="ECO:0007669"/>
    <property type="project" value="TreeGrafter"/>
</dbReference>
<dbReference type="SUPFAM" id="SSF56784">
    <property type="entry name" value="HAD-like"/>
    <property type="match status" value="1"/>
</dbReference>
<dbReference type="InterPro" id="IPR017969">
    <property type="entry name" value="Heavy-metal-associated_CS"/>
</dbReference>
<keyword evidence="11" id="KW-0460">Magnesium</keyword>
<evidence type="ECO:0000256" key="12">
    <source>
        <dbReference type="ARBA" id="ARBA00022967"/>
    </source>
</evidence>
<dbReference type="InterPro" id="IPR006122">
    <property type="entry name" value="HMA_Cu_ion-bd"/>
</dbReference>
<dbReference type="AlphaFoldDB" id="A0A4P9X4N6"/>
<dbReference type="InterPro" id="IPR036163">
    <property type="entry name" value="HMA_dom_sf"/>
</dbReference>
<dbReference type="SUPFAM" id="SSF81665">
    <property type="entry name" value="Calcium ATPase, transmembrane domain M"/>
    <property type="match status" value="1"/>
</dbReference>
<dbReference type="GO" id="GO:0005524">
    <property type="term" value="F:ATP binding"/>
    <property type="evidence" value="ECO:0007669"/>
    <property type="project" value="UniProtKB-UniRule"/>
</dbReference>
<evidence type="ECO:0000256" key="10">
    <source>
        <dbReference type="ARBA" id="ARBA00022840"/>
    </source>
</evidence>
<dbReference type="OrthoDB" id="432719at2759"/>
<evidence type="ECO:0000256" key="9">
    <source>
        <dbReference type="ARBA" id="ARBA00022796"/>
    </source>
</evidence>
<protein>
    <recommendedName>
        <fullName evidence="3">P-type Cu(+) transporter</fullName>
        <ecNumber evidence="3">7.2.2.8</ecNumber>
    </recommendedName>
    <alternativeName>
        <fullName evidence="17">Cu(2+)-ATPase</fullName>
    </alternativeName>
</protein>
<evidence type="ECO:0000256" key="3">
    <source>
        <dbReference type="ARBA" id="ARBA00012517"/>
    </source>
</evidence>
<keyword evidence="12" id="KW-1278">Translocase</keyword>
<dbReference type="Pfam" id="PF00403">
    <property type="entry name" value="HMA"/>
    <property type="match status" value="3"/>
</dbReference>
<dbReference type="EMBL" id="ML014240">
    <property type="protein sequence ID" value="RKP00030.1"/>
    <property type="molecule type" value="Genomic_DNA"/>
</dbReference>
<dbReference type="Gene3D" id="3.40.50.1000">
    <property type="entry name" value="HAD superfamily/HAD-like"/>
    <property type="match status" value="1"/>
</dbReference>
<evidence type="ECO:0000256" key="6">
    <source>
        <dbReference type="ARBA" id="ARBA00022723"/>
    </source>
</evidence>
<keyword evidence="4" id="KW-0813">Transport</keyword>
<dbReference type="InterPro" id="IPR001757">
    <property type="entry name" value="P_typ_ATPase"/>
</dbReference>
<evidence type="ECO:0000256" key="16">
    <source>
        <dbReference type="ARBA" id="ARBA00023136"/>
    </source>
</evidence>
<evidence type="ECO:0000256" key="17">
    <source>
        <dbReference type="ARBA" id="ARBA00080126"/>
    </source>
</evidence>
<evidence type="ECO:0000256" key="1">
    <source>
        <dbReference type="ARBA" id="ARBA00004127"/>
    </source>
</evidence>
<dbReference type="PROSITE" id="PS00154">
    <property type="entry name" value="ATPASE_E1_E2"/>
    <property type="match status" value="1"/>
</dbReference>
<comment type="subcellular location">
    <subcellularLocation>
        <location evidence="1">Endomembrane system</location>
        <topology evidence="1">Multi-pass membrane protein</topology>
    </subcellularLocation>
    <subcellularLocation>
        <location evidence="18">Membrane</location>
    </subcellularLocation>
</comment>
<dbReference type="InterPro" id="IPR036412">
    <property type="entry name" value="HAD-like_sf"/>
</dbReference>
<feature type="transmembrane region" description="Helical" evidence="18">
    <location>
        <begin position="521"/>
        <end position="546"/>
    </location>
</feature>
<dbReference type="InterPro" id="IPR059000">
    <property type="entry name" value="ATPase_P-type_domA"/>
</dbReference>
<feature type="transmembrane region" description="Helical" evidence="18">
    <location>
        <begin position="949"/>
        <end position="968"/>
    </location>
</feature>
<name>A0A4P9X4N6_9FUNG</name>
<evidence type="ECO:0000256" key="8">
    <source>
        <dbReference type="ARBA" id="ARBA00022741"/>
    </source>
</evidence>
<evidence type="ECO:0000256" key="13">
    <source>
        <dbReference type="ARBA" id="ARBA00022989"/>
    </source>
</evidence>
<keyword evidence="9" id="KW-0187">Copper transport</keyword>